<dbReference type="OrthoDB" id="248175at2"/>
<dbReference type="InterPro" id="IPR001940">
    <property type="entry name" value="Peptidase_S1C"/>
</dbReference>
<evidence type="ECO:0000256" key="3">
    <source>
        <dbReference type="ARBA" id="ARBA00022801"/>
    </source>
</evidence>
<dbReference type="SUPFAM" id="SSF50494">
    <property type="entry name" value="Trypsin-like serine proteases"/>
    <property type="match status" value="1"/>
</dbReference>
<dbReference type="SMART" id="SM00228">
    <property type="entry name" value="PDZ"/>
    <property type="match status" value="2"/>
</dbReference>
<sequence>MISDGRNSKRECVASGKRLSRSALGVRVLVVLVLCAALGGTITRAEDDEAEAIQQARKLSLAFRLAAKKVLPTVVTIRTATSRESRPRRPIPGLPWGDNDSNPDEPGFQFDIPRNPDMGLGAGVIIDPRGVIVTNRHVIEGGDVVTVRLFDGRELPVIDKKTDELSDLAVLRVETTEPLPAAQLGDSDRLDIGEWVLAVGNPFELEGTVSAGIVSAKGRSLRSIGRVRFIQTDAAINPGNSGGPLVNLDGEVVGINTAIFSRSGGYQGVGFAIPINLVKWVSSELLAHGRVRRAYLGVTLDEVLLPRPAQTGSSGRSGTGPSAVVIRQVLPDAPADKAGLKRNDIVMEFDGYPVTDVPTLQELVERAAIDQKHKIRVLRDGAPIELEVTVEESPSEQELAQRLKQRASGDSPEANRRRMYDRDLGLILMDFDPDIGQATGVRVTEGVVVVHADPGKPGEKCGLRTGMVIVQMEDQPISNLDDWQKALKKGNLEKGIKLEVASRIGRQIIVLKK</sequence>
<dbReference type="AlphaFoldDB" id="A0A286RK20"/>
<dbReference type="PANTHER" id="PTHR22939:SF129">
    <property type="entry name" value="SERINE PROTEASE HTRA2, MITOCHONDRIAL"/>
    <property type="match status" value="1"/>
</dbReference>
<dbReference type="KEGG" id="ttf:THTE_3712"/>
<dbReference type="Pfam" id="PF13365">
    <property type="entry name" value="Trypsin_2"/>
    <property type="match status" value="1"/>
</dbReference>
<dbReference type="InterPro" id="IPR036034">
    <property type="entry name" value="PDZ_sf"/>
</dbReference>
<keyword evidence="3" id="KW-0378">Hydrolase</keyword>
<dbReference type="Proteomes" id="UP000215086">
    <property type="component" value="Chromosome"/>
</dbReference>
<keyword evidence="7" id="KW-1185">Reference proteome</keyword>
<evidence type="ECO:0000256" key="4">
    <source>
        <dbReference type="SAM" id="MobiDB-lite"/>
    </source>
</evidence>
<dbReference type="EMBL" id="CP018477">
    <property type="protein sequence ID" value="ASV76313.1"/>
    <property type="molecule type" value="Genomic_DNA"/>
</dbReference>
<dbReference type="Gene3D" id="2.30.42.10">
    <property type="match status" value="2"/>
</dbReference>
<dbReference type="Gene3D" id="2.40.10.120">
    <property type="match status" value="1"/>
</dbReference>
<evidence type="ECO:0000259" key="5">
    <source>
        <dbReference type="PROSITE" id="PS50106"/>
    </source>
</evidence>
<reference evidence="6 7" key="1">
    <citation type="journal article" name="Front. Microbiol.">
        <title>Sugar Metabolism of the First Thermophilic Planctomycete Thermogutta terrifontis: Comparative Genomic and Transcriptomic Approaches.</title>
        <authorList>
            <person name="Elcheninov A.G."/>
            <person name="Menzel P."/>
            <person name="Gudbergsdottir S.R."/>
            <person name="Slesarev A.I."/>
            <person name="Kadnikov V.V."/>
            <person name="Krogh A."/>
            <person name="Bonch-Osmolovskaya E.A."/>
            <person name="Peng X."/>
            <person name="Kublanov I.V."/>
        </authorList>
    </citation>
    <scope>NUCLEOTIDE SEQUENCE [LARGE SCALE GENOMIC DNA]</scope>
    <source>
        <strain evidence="6 7">R1</strain>
    </source>
</reference>
<keyword evidence="2 6" id="KW-0645">Protease</keyword>
<name>A0A286RK20_9BACT</name>
<dbReference type="PANTHER" id="PTHR22939">
    <property type="entry name" value="SERINE PROTEASE FAMILY S1C HTRA-RELATED"/>
    <property type="match status" value="1"/>
</dbReference>
<dbReference type="Pfam" id="PF13180">
    <property type="entry name" value="PDZ_2"/>
    <property type="match status" value="1"/>
</dbReference>
<dbReference type="PRINTS" id="PR00834">
    <property type="entry name" value="PROTEASES2C"/>
</dbReference>
<organism evidence="6 7">
    <name type="scientific">Thermogutta terrifontis</name>
    <dbReference type="NCBI Taxonomy" id="1331910"/>
    <lineage>
        <taxon>Bacteria</taxon>
        <taxon>Pseudomonadati</taxon>
        <taxon>Planctomycetota</taxon>
        <taxon>Planctomycetia</taxon>
        <taxon>Pirellulales</taxon>
        <taxon>Thermoguttaceae</taxon>
        <taxon>Thermogutta</taxon>
    </lineage>
</organism>
<evidence type="ECO:0000313" key="7">
    <source>
        <dbReference type="Proteomes" id="UP000215086"/>
    </source>
</evidence>
<feature type="region of interest" description="Disordered" evidence="4">
    <location>
        <begin position="81"/>
        <end position="105"/>
    </location>
</feature>
<gene>
    <name evidence="6" type="ORF">THTE_3712</name>
</gene>
<evidence type="ECO:0000256" key="2">
    <source>
        <dbReference type="ARBA" id="ARBA00022670"/>
    </source>
</evidence>
<dbReference type="RefSeq" id="WP_095416131.1">
    <property type="nucleotide sequence ID" value="NZ_CP018477.1"/>
</dbReference>
<accession>A0A286RK20</accession>
<dbReference type="PROSITE" id="PS50106">
    <property type="entry name" value="PDZ"/>
    <property type="match status" value="1"/>
</dbReference>
<feature type="region of interest" description="Disordered" evidence="4">
    <location>
        <begin position="391"/>
        <end position="416"/>
    </location>
</feature>
<protein>
    <submittedName>
        <fullName evidence="6">HtrA protease/chaperone protein</fullName>
    </submittedName>
</protein>
<comment type="similarity">
    <text evidence="1">Belongs to the peptidase S1C family.</text>
</comment>
<dbReference type="InterPro" id="IPR001478">
    <property type="entry name" value="PDZ"/>
</dbReference>
<feature type="domain" description="PDZ" evidence="5">
    <location>
        <begin position="302"/>
        <end position="357"/>
    </location>
</feature>
<evidence type="ECO:0000313" key="6">
    <source>
        <dbReference type="EMBL" id="ASV76313.1"/>
    </source>
</evidence>
<evidence type="ECO:0000256" key="1">
    <source>
        <dbReference type="ARBA" id="ARBA00010541"/>
    </source>
</evidence>
<dbReference type="GO" id="GO:0006508">
    <property type="term" value="P:proteolysis"/>
    <property type="evidence" value="ECO:0007669"/>
    <property type="project" value="UniProtKB-KW"/>
</dbReference>
<dbReference type="GO" id="GO:0004252">
    <property type="term" value="F:serine-type endopeptidase activity"/>
    <property type="evidence" value="ECO:0007669"/>
    <property type="project" value="InterPro"/>
</dbReference>
<dbReference type="InterPro" id="IPR009003">
    <property type="entry name" value="Peptidase_S1_PA"/>
</dbReference>
<proteinExistence type="inferred from homology"/>
<dbReference type="SUPFAM" id="SSF50156">
    <property type="entry name" value="PDZ domain-like"/>
    <property type="match status" value="2"/>
</dbReference>